<dbReference type="PROSITE" id="PS51194">
    <property type="entry name" value="HELICASE_CTER"/>
    <property type="match status" value="1"/>
</dbReference>
<dbReference type="SUPFAM" id="SSF52540">
    <property type="entry name" value="P-loop containing nucleoside triphosphate hydrolases"/>
    <property type="match status" value="2"/>
</dbReference>
<protein>
    <submittedName>
        <fullName evidence="11">DEAD/DEAH box helicase</fullName>
    </submittedName>
</protein>
<feature type="domain" description="Helicase ATP-binding" evidence="8">
    <location>
        <begin position="33"/>
        <end position="208"/>
    </location>
</feature>
<evidence type="ECO:0000259" key="10">
    <source>
        <dbReference type="PROSITE" id="PS51195"/>
    </source>
</evidence>
<feature type="domain" description="DEAD-box RNA helicase Q" evidence="10">
    <location>
        <begin position="2"/>
        <end position="30"/>
    </location>
</feature>
<sequence length="489" mass="52175">MTKFTDFGLAQPLLKALADEGYVTPTPIQTQAIPGVMTGKDLLGIAQTGTGKTAAFALPILHRLAADRKPAPRRGCRVLVLSPTRELATQIGESFKTYGKHLGVSVAVVFGGVKYGGQMRALAGGVDVLVATPGRLIDHLGEKTITLGGVEIFVLDEADQMLDMGFILPIRRIVKYLPKERQNLFFSATMPTEIGKLAGELLNPNPLKVSVTPQATTVERVDQKVIFVETARKRALLCELFAEKNFKRVIVFTRTKRGADRVAKSLEAAGVEAAAIHGDKSQGQRERALAAFKAGDVRALVATDIAARGIDVDAVTHVVQYELPNVPESYVHRIGRTARAGAGGSAVAFCADDERNLLRDIQKVTRQNIPTEERRGDRALMVMTQAMPEVAAERAEAGRKNHGGDRNGAGGTRKPQNRSDLPGGLRAQRNRPAKGHGGGNGGGGGDRHPHGARTGGERASTTPISQAAFKGPKREAGAAAPAKRWSPID</sequence>
<feature type="short sequence motif" description="Q motif" evidence="6">
    <location>
        <begin position="2"/>
        <end position="30"/>
    </location>
</feature>
<organism evidence="11 12">
    <name type="scientific">Phenylobacterium glaciei</name>
    <dbReference type="NCBI Taxonomy" id="2803784"/>
    <lineage>
        <taxon>Bacteria</taxon>
        <taxon>Pseudomonadati</taxon>
        <taxon>Pseudomonadota</taxon>
        <taxon>Alphaproteobacteria</taxon>
        <taxon>Caulobacterales</taxon>
        <taxon>Caulobacteraceae</taxon>
        <taxon>Phenylobacterium</taxon>
    </lineage>
</organism>
<dbReference type="RefSeq" id="WP_215338844.1">
    <property type="nucleotide sequence ID" value="NZ_JAGSGD010000001.1"/>
</dbReference>
<evidence type="ECO:0000256" key="3">
    <source>
        <dbReference type="ARBA" id="ARBA00022806"/>
    </source>
</evidence>
<dbReference type="InterPro" id="IPR011545">
    <property type="entry name" value="DEAD/DEAH_box_helicase_dom"/>
</dbReference>
<dbReference type="InterPro" id="IPR001650">
    <property type="entry name" value="Helicase_C-like"/>
</dbReference>
<gene>
    <name evidence="11" type="ORF">JKL49_05580</name>
</gene>
<evidence type="ECO:0000313" key="12">
    <source>
        <dbReference type="Proteomes" id="UP000622580"/>
    </source>
</evidence>
<keyword evidence="2" id="KW-0378">Hydrolase</keyword>
<dbReference type="GO" id="GO:0003724">
    <property type="term" value="F:RNA helicase activity"/>
    <property type="evidence" value="ECO:0007669"/>
    <property type="project" value="InterPro"/>
</dbReference>
<dbReference type="PANTHER" id="PTHR47959">
    <property type="entry name" value="ATP-DEPENDENT RNA HELICASE RHLE-RELATED"/>
    <property type="match status" value="1"/>
</dbReference>
<dbReference type="AlphaFoldDB" id="A0A941D0X8"/>
<evidence type="ECO:0000256" key="7">
    <source>
        <dbReference type="SAM" id="MobiDB-lite"/>
    </source>
</evidence>
<feature type="compositionally biased region" description="Basic and acidic residues" evidence="7">
    <location>
        <begin position="391"/>
        <end position="405"/>
    </location>
</feature>
<keyword evidence="4" id="KW-0067">ATP-binding</keyword>
<dbReference type="InterPro" id="IPR044742">
    <property type="entry name" value="DEAD/DEAH_RhlB"/>
</dbReference>
<dbReference type="SMART" id="SM00487">
    <property type="entry name" value="DEXDc"/>
    <property type="match status" value="1"/>
</dbReference>
<dbReference type="GO" id="GO:0016787">
    <property type="term" value="F:hydrolase activity"/>
    <property type="evidence" value="ECO:0007669"/>
    <property type="project" value="UniProtKB-KW"/>
</dbReference>
<evidence type="ECO:0000256" key="4">
    <source>
        <dbReference type="ARBA" id="ARBA00022840"/>
    </source>
</evidence>
<comment type="caution">
    <text evidence="11">The sequence shown here is derived from an EMBL/GenBank/DDBJ whole genome shotgun (WGS) entry which is preliminary data.</text>
</comment>
<dbReference type="InterPro" id="IPR050079">
    <property type="entry name" value="DEAD_box_RNA_helicase"/>
</dbReference>
<dbReference type="PANTHER" id="PTHR47959:SF13">
    <property type="entry name" value="ATP-DEPENDENT RNA HELICASE RHLE"/>
    <property type="match status" value="1"/>
</dbReference>
<feature type="domain" description="Helicase C-terminal" evidence="9">
    <location>
        <begin position="220"/>
        <end position="381"/>
    </location>
</feature>
<keyword evidence="3 11" id="KW-0347">Helicase</keyword>
<evidence type="ECO:0000256" key="5">
    <source>
        <dbReference type="ARBA" id="ARBA00038437"/>
    </source>
</evidence>
<dbReference type="GO" id="GO:0003676">
    <property type="term" value="F:nucleic acid binding"/>
    <property type="evidence" value="ECO:0007669"/>
    <property type="project" value="InterPro"/>
</dbReference>
<dbReference type="Pfam" id="PF00270">
    <property type="entry name" value="DEAD"/>
    <property type="match status" value="1"/>
</dbReference>
<dbReference type="Proteomes" id="UP000622580">
    <property type="component" value="Unassembled WGS sequence"/>
</dbReference>
<accession>A0A941D0X8</accession>
<dbReference type="SMART" id="SM00490">
    <property type="entry name" value="HELICc"/>
    <property type="match status" value="1"/>
</dbReference>
<comment type="similarity">
    <text evidence="5">Belongs to the DEAD box helicase family.</text>
</comment>
<feature type="region of interest" description="Disordered" evidence="7">
    <location>
        <begin position="390"/>
        <end position="489"/>
    </location>
</feature>
<dbReference type="GO" id="GO:0005524">
    <property type="term" value="F:ATP binding"/>
    <property type="evidence" value="ECO:0007669"/>
    <property type="project" value="UniProtKB-KW"/>
</dbReference>
<name>A0A941D0X8_9CAUL</name>
<dbReference type="CDD" id="cd00268">
    <property type="entry name" value="DEADc"/>
    <property type="match status" value="1"/>
</dbReference>
<keyword evidence="1" id="KW-0547">Nucleotide-binding</keyword>
<dbReference type="Pfam" id="PF00271">
    <property type="entry name" value="Helicase_C"/>
    <property type="match status" value="1"/>
</dbReference>
<dbReference type="PROSITE" id="PS51195">
    <property type="entry name" value="Q_MOTIF"/>
    <property type="match status" value="1"/>
</dbReference>
<dbReference type="CDD" id="cd18787">
    <property type="entry name" value="SF2_C_DEAD"/>
    <property type="match status" value="1"/>
</dbReference>
<dbReference type="PROSITE" id="PS51192">
    <property type="entry name" value="HELICASE_ATP_BIND_1"/>
    <property type="match status" value="1"/>
</dbReference>
<evidence type="ECO:0000256" key="2">
    <source>
        <dbReference type="ARBA" id="ARBA00022801"/>
    </source>
</evidence>
<evidence type="ECO:0000259" key="9">
    <source>
        <dbReference type="PROSITE" id="PS51194"/>
    </source>
</evidence>
<evidence type="ECO:0000256" key="6">
    <source>
        <dbReference type="PROSITE-ProRule" id="PRU00552"/>
    </source>
</evidence>
<proteinExistence type="inferred from homology"/>
<dbReference type="EMBL" id="JAGSGD010000001">
    <property type="protein sequence ID" value="MBR7618853.1"/>
    <property type="molecule type" value="Genomic_DNA"/>
</dbReference>
<keyword evidence="12" id="KW-1185">Reference proteome</keyword>
<evidence type="ECO:0000259" key="8">
    <source>
        <dbReference type="PROSITE" id="PS51192"/>
    </source>
</evidence>
<reference evidence="11" key="1">
    <citation type="submission" date="2021-04" db="EMBL/GenBank/DDBJ databases">
        <title>Draft genome assembly of strain Phenylobacterium sp. 20VBR1 using MiniION and Illumina platforms.</title>
        <authorList>
            <person name="Thomas F.A."/>
            <person name="Krishnan K.P."/>
            <person name="Sinha R.K."/>
        </authorList>
    </citation>
    <scope>NUCLEOTIDE SEQUENCE</scope>
    <source>
        <strain evidence="11">20VBR1</strain>
    </source>
</reference>
<dbReference type="Gene3D" id="3.40.50.300">
    <property type="entry name" value="P-loop containing nucleotide triphosphate hydrolases"/>
    <property type="match status" value="2"/>
</dbReference>
<dbReference type="InterPro" id="IPR014001">
    <property type="entry name" value="Helicase_ATP-bd"/>
</dbReference>
<evidence type="ECO:0000313" key="11">
    <source>
        <dbReference type="EMBL" id="MBR7618853.1"/>
    </source>
</evidence>
<dbReference type="GO" id="GO:0005829">
    <property type="term" value="C:cytosol"/>
    <property type="evidence" value="ECO:0007669"/>
    <property type="project" value="TreeGrafter"/>
</dbReference>
<evidence type="ECO:0000256" key="1">
    <source>
        <dbReference type="ARBA" id="ARBA00022741"/>
    </source>
</evidence>
<dbReference type="InterPro" id="IPR014014">
    <property type="entry name" value="RNA_helicase_DEAD_Q_motif"/>
</dbReference>
<feature type="compositionally biased region" description="Gly residues" evidence="7">
    <location>
        <begin position="435"/>
        <end position="444"/>
    </location>
</feature>
<dbReference type="InterPro" id="IPR027417">
    <property type="entry name" value="P-loop_NTPase"/>
</dbReference>